<dbReference type="AlphaFoldDB" id="A0A383A0C6"/>
<name>A0A383A0C6_9ZZZZ</name>
<keyword evidence="1" id="KW-1133">Transmembrane helix</keyword>
<keyword evidence="1" id="KW-0472">Membrane</keyword>
<organism evidence="2">
    <name type="scientific">marine metagenome</name>
    <dbReference type="NCBI Taxonomy" id="408172"/>
    <lineage>
        <taxon>unclassified sequences</taxon>
        <taxon>metagenomes</taxon>
        <taxon>ecological metagenomes</taxon>
    </lineage>
</organism>
<feature type="transmembrane region" description="Helical" evidence="1">
    <location>
        <begin position="113"/>
        <end position="132"/>
    </location>
</feature>
<accession>A0A383A0C6</accession>
<feature type="non-terminal residue" evidence="2">
    <location>
        <position position="1"/>
    </location>
</feature>
<dbReference type="EMBL" id="UINC01188060">
    <property type="protein sequence ID" value="SVE01093.1"/>
    <property type="molecule type" value="Genomic_DNA"/>
</dbReference>
<sequence length="139" mass="15412">PFLQALASHQNNSEGTVMMPSLNQATALSAEVLNDRPVMQYKETHQAGLYEFQLKGDSQKKLFAVQPDQSESVLRKIDDDELPEAAGIIHWDGGTDGKNFEDKVQEARVGAEYWLLVFLIVLALAGLETYLAQKFSQSA</sequence>
<evidence type="ECO:0000256" key="1">
    <source>
        <dbReference type="SAM" id="Phobius"/>
    </source>
</evidence>
<evidence type="ECO:0000313" key="2">
    <source>
        <dbReference type="EMBL" id="SVE01093.1"/>
    </source>
</evidence>
<gene>
    <name evidence="2" type="ORF">METZ01_LOCUS453947</name>
</gene>
<protein>
    <submittedName>
        <fullName evidence="2">Uncharacterized protein</fullName>
    </submittedName>
</protein>
<proteinExistence type="predicted"/>
<keyword evidence="1" id="KW-0812">Transmembrane</keyword>
<reference evidence="2" key="1">
    <citation type="submission" date="2018-05" db="EMBL/GenBank/DDBJ databases">
        <authorList>
            <person name="Lanie J.A."/>
            <person name="Ng W.-L."/>
            <person name="Kazmierczak K.M."/>
            <person name="Andrzejewski T.M."/>
            <person name="Davidsen T.M."/>
            <person name="Wayne K.J."/>
            <person name="Tettelin H."/>
            <person name="Glass J.I."/>
            <person name="Rusch D."/>
            <person name="Podicherti R."/>
            <person name="Tsui H.-C.T."/>
            <person name="Winkler M.E."/>
        </authorList>
    </citation>
    <scope>NUCLEOTIDE SEQUENCE</scope>
</reference>